<keyword evidence="2" id="KW-0732">Signal</keyword>
<evidence type="ECO:0000256" key="2">
    <source>
        <dbReference type="SAM" id="SignalP"/>
    </source>
</evidence>
<dbReference type="EMBL" id="CAHIKZ030005589">
    <property type="protein sequence ID" value="CAE1330799.1"/>
    <property type="molecule type" value="Genomic_DNA"/>
</dbReference>
<feature type="transmembrane region" description="Helical" evidence="1">
    <location>
        <begin position="34"/>
        <end position="54"/>
    </location>
</feature>
<accession>A0A812EZL4</accession>
<feature type="transmembrane region" description="Helical" evidence="1">
    <location>
        <begin position="258"/>
        <end position="284"/>
    </location>
</feature>
<evidence type="ECO:0000256" key="1">
    <source>
        <dbReference type="SAM" id="Phobius"/>
    </source>
</evidence>
<gene>
    <name evidence="3" type="ORF">SPHA_80054</name>
</gene>
<feature type="transmembrane region" description="Helical" evidence="1">
    <location>
        <begin position="182"/>
        <end position="203"/>
    </location>
</feature>
<keyword evidence="1" id="KW-0812">Transmembrane</keyword>
<feature type="transmembrane region" description="Helical" evidence="1">
    <location>
        <begin position="116"/>
        <end position="141"/>
    </location>
</feature>
<dbReference type="AlphaFoldDB" id="A0A812EZL4"/>
<name>A0A812EZL4_ACAPH</name>
<comment type="caution">
    <text evidence="3">The sequence shown here is derived from an EMBL/GenBank/DDBJ whole genome shotgun (WGS) entry which is preliminary data.</text>
</comment>
<feature type="transmembrane region" description="Helical" evidence="1">
    <location>
        <begin position="61"/>
        <end position="79"/>
    </location>
</feature>
<dbReference type="Proteomes" id="UP000597762">
    <property type="component" value="Unassembled WGS sequence"/>
</dbReference>
<keyword evidence="1" id="KW-1133">Transmembrane helix</keyword>
<feature type="transmembrane region" description="Helical" evidence="1">
    <location>
        <begin position="337"/>
        <end position="356"/>
    </location>
</feature>
<reference evidence="3" key="1">
    <citation type="submission" date="2021-01" db="EMBL/GenBank/DDBJ databases">
        <authorList>
            <person name="Li R."/>
            <person name="Bekaert M."/>
        </authorList>
    </citation>
    <scope>NUCLEOTIDE SEQUENCE</scope>
    <source>
        <strain evidence="3">Farmed</strain>
    </source>
</reference>
<proteinExistence type="predicted"/>
<feature type="transmembrane region" description="Helical" evidence="1">
    <location>
        <begin position="304"/>
        <end position="325"/>
    </location>
</feature>
<evidence type="ECO:0000313" key="4">
    <source>
        <dbReference type="Proteomes" id="UP000597762"/>
    </source>
</evidence>
<feature type="transmembrane region" description="Helical" evidence="1">
    <location>
        <begin position="85"/>
        <end position="109"/>
    </location>
</feature>
<feature type="chain" id="PRO_5032643637" evidence="2">
    <location>
        <begin position="19"/>
        <end position="628"/>
    </location>
</feature>
<keyword evidence="4" id="KW-1185">Reference proteome</keyword>
<evidence type="ECO:0000313" key="3">
    <source>
        <dbReference type="EMBL" id="CAE1330799.1"/>
    </source>
</evidence>
<sequence>MYAVWVLVTLFFDPLSLCLPVKQFLLSYHSGHFLIFLSFVLYFFFFYFLFYFVSFFPFFSFSSYSFLITFLTPCFFFLFSLPYPFFFLSFFSSFVFSLFSAFSFFFSFFASFVFSLFFFSLFFFVFFLFFLLLSFFVFLFLVFHFVFLFLSFFSLVFHFFLFFPLTFSFFLDFLSFFFSFKFFVFSCFFFILFLYFLSTHVYLSRPVRASSVSCVSLSRPFRASTVSCLGRFVRLSVSAGSCVSLSRPVRASLCLGRFVRLSVSAGSCVVCLGRFAPICLPLFFCSPTQLFQPFLISPTTPSPLTITVPILFPLPAIAFSTLEISKALTQIQTPIRLLNVPFFFPHPIFSIPFPFLSLPHSIFHFTLLSLKPSFHFPVLQTPFSVPLAHFPPAPMPRPWLTTNISAVVIQSDPLGRGDWSGSVVQADEKRNGVELEVPMGEGPTTGPPGEPVAFTRNSQTSGQAENAAHFAFSAPLEVSRQRTLPSPLPLKCLVSALCLLPTPLKCLVSALCLLPTPLKCLVSALRLLPTPLKCLVSALRLLPPLEVSSAHFAFPPPLKCPVVSHFRLLLCPLECLRTLPSPHPLEVSLSAHRPHPLKCLVAFCLPHPLKCLVSALRLLPPLEVSVNP</sequence>
<organism evidence="3 4">
    <name type="scientific">Acanthosepion pharaonis</name>
    <name type="common">Pharaoh cuttlefish</name>
    <name type="synonym">Sepia pharaonis</name>
    <dbReference type="NCBI Taxonomy" id="158019"/>
    <lineage>
        <taxon>Eukaryota</taxon>
        <taxon>Metazoa</taxon>
        <taxon>Spiralia</taxon>
        <taxon>Lophotrochozoa</taxon>
        <taxon>Mollusca</taxon>
        <taxon>Cephalopoda</taxon>
        <taxon>Coleoidea</taxon>
        <taxon>Decapodiformes</taxon>
        <taxon>Sepiida</taxon>
        <taxon>Sepiina</taxon>
        <taxon>Sepiidae</taxon>
        <taxon>Acanthosepion</taxon>
    </lineage>
</organism>
<feature type="transmembrane region" description="Helical" evidence="1">
    <location>
        <begin position="147"/>
        <end position="170"/>
    </location>
</feature>
<keyword evidence="1" id="KW-0472">Membrane</keyword>
<protein>
    <submittedName>
        <fullName evidence="3">Uncharacterized protein</fullName>
    </submittedName>
</protein>
<feature type="signal peptide" evidence="2">
    <location>
        <begin position="1"/>
        <end position="18"/>
    </location>
</feature>